<evidence type="ECO:0000313" key="3">
    <source>
        <dbReference type="Proteomes" id="UP001593833"/>
    </source>
</evidence>
<keyword evidence="1" id="KW-0732">Signal</keyword>
<feature type="chain" id="PRO_5046123314" evidence="1">
    <location>
        <begin position="22"/>
        <end position="65"/>
    </location>
</feature>
<dbReference type="EMBL" id="JBHPKH010000026">
    <property type="protein sequence ID" value="MFC1572638.1"/>
    <property type="molecule type" value="Genomic_DNA"/>
</dbReference>
<evidence type="ECO:0000256" key="1">
    <source>
        <dbReference type="SAM" id="SignalP"/>
    </source>
</evidence>
<organism evidence="2 3">
    <name type="scientific">Eiseniibacteriota bacterium</name>
    <dbReference type="NCBI Taxonomy" id="2212470"/>
    <lineage>
        <taxon>Bacteria</taxon>
        <taxon>Candidatus Eiseniibacteriota</taxon>
    </lineage>
</organism>
<reference evidence="2 3" key="1">
    <citation type="submission" date="2024-09" db="EMBL/GenBank/DDBJ databases">
        <authorList>
            <person name="D'Angelo T."/>
        </authorList>
    </citation>
    <scope>NUCLEOTIDE SEQUENCE [LARGE SCALE GENOMIC DNA]</scope>
    <source>
        <strain evidence="2">SAG AM-320-E07</strain>
    </source>
</reference>
<feature type="signal peptide" evidence="1">
    <location>
        <begin position="1"/>
        <end position="21"/>
    </location>
</feature>
<name>A0ABV6YK05_UNCEI</name>
<dbReference type="Proteomes" id="UP001593833">
    <property type="component" value="Unassembled WGS sequence"/>
</dbReference>
<gene>
    <name evidence="2" type="ORF">ACFL6M_03460</name>
</gene>
<protein>
    <submittedName>
        <fullName evidence="2">Uncharacterized protein</fullName>
    </submittedName>
</protein>
<keyword evidence="3" id="KW-1185">Reference proteome</keyword>
<comment type="caution">
    <text evidence="2">The sequence shown here is derived from an EMBL/GenBank/DDBJ whole genome shotgun (WGS) entry which is preliminary data.</text>
</comment>
<evidence type="ECO:0000313" key="2">
    <source>
        <dbReference type="EMBL" id="MFC1572638.1"/>
    </source>
</evidence>
<accession>A0ABV6YK05</accession>
<proteinExistence type="predicted"/>
<sequence length="65" mass="7339">MRHLKSLALVLCAVPLLSVFSEPCSGTLVTMDIVNAYIERLDSDSYRYRVELNWDAPVGTPIIVW</sequence>